<name>A0A8J1UPQ6_OWEFU</name>
<dbReference type="Proteomes" id="UP000749559">
    <property type="component" value="Unassembled WGS sequence"/>
</dbReference>
<evidence type="ECO:0000313" key="2">
    <source>
        <dbReference type="Proteomes" id="UP000749559"/>
    </source>
</evidence>
<reference evidence="1" key="1">
    <citation type="submission" date="2022-03" db="EMBL/GenBank/DDBJ databases">
        <authorList>
            <person name="Martin C."/>
        </authorList>
    </citation>
    <scope>NUCLEOTIDE SEQUENCE</scope>
</reference>
<gene>
    <name evidence="1" type="ORF">OFUS_LOCUS6594</name>
</gene>
<evidence type="ECO:0000313" key="1">
    <source>
        <dbReference type="EMBL" id="CAH1779825.1"/>
    </source>
</evidence>
<dbReference type="InterPro" id="IPR005804">
    <property type="entry name" value="FA_desaturase_dom"/>
</dbReference>
<comment type="caution">
    <text evidence="1">The sequence shown here is derived from an EMBL/GenBank/DDBJ whole genome shotgun (WGS) entry which is preliminary data.</text>
</comment>
<dbReference type="CDD" id="cd03507">
    <property type="entry name" value="Delta12-FADS-like"/>
    <property type="match status" value="1"/>
</dbReference>
<accession>A0A8J1UPQ6</accession>
<dbReference type="InterPro" id="IPR012171">
    <property type="entry name" value="Fatty_acid_desaturase"/>
</dbReference>
<dbReference type="Pfam" id="PF00487">
    <property type="entry name" value="FA_desaturase"/>
    <property type="match status" value="1"/>
</dbReference>
<dbReference type="GO" id="GO:0016491">
    <property type="term" value="F:oxidoreductase activity"/>
    <property type="evidence" value="ECO:0007669"/>
    <property type="project" value="InterPro"/>
</dbReference>
<dbReference type="OrthoDB" id="1461976at2759"/>
<dbReference type="AlphaFoldDB" id="A0A8J1UPQ6"/>
<dbReference type="GO" id="GO:0006629">
    <property type="term" value="P:lipid metabolic process"/>
    <property type="evidence" value="ECO:0007669"/>
    <property type="project" value="InterPro"/>
</dbReference>
<dbReference type="PANTHER" id="PTHR32100">
    <property type="entry name" value="OMEGA-6 FATTY ACID DESATURASE, CHLOROPLASTIC"/>
    <property type="match status" value="1"/>
</dbReference>
<organism evidence="1 2">
    <name type="scientific">Owenia fusiformis</name>
    <name type="common">Polychaete worm</name>
    <dbReference type="NCBI Taxonomy" id="6347"/>
    <lineage>
        <taxon>Eukaryota</taxon>
        <taxon>Metazoa</taxon>
        <taxon>Spiralia</taxon>
        <taxon>Lophotrochozoa</taxon>
        <taxon>Annelida</taxon>
        <taxon>Polychaeta</taxon>
        <taxon>Sedentaria</taxon>
        <taxon>Canalipalpata</taxon>
        <taxon>Sabellida</taxon>
        <taxon>Oweniida</taxon>
        <taxon>Oweniidae</taxon>
        <taxon>Owenia</taxon>
    </lineage>
</organism>
<proteinExistence type="predicted"/>
<keyword evidence="2" id="KW-1185">Reference proteome</keyword>
<protein>
    <submittedName>
        <fullName evidence="1">Uncharacterized protein</fullName>
    </submittedName>
</protein>
<sequence length="398" mass="45855">MPTIGSLLGINSSLKFAVGVWMFCRGLFIATIGCYDEAKKDAKTQRTVSGVGLDKKDTVPESVPTMVEIKRKIPAHCFESKLSTSLYYAIKDVAMAAIFYTAMCYYDNHYSGNIVLDAFTWSVYWLMQGTMFTAFFVVGHDAGHDSFSNNWLINDLIGTIFHTFLCTPFYGWKLSHRHHHKNTGNIDKDEVFYPIREDLPGAKGMVLPGFGLGMGYYGYLVGGYTPRNVPHFNPFHAFYSKHVKPMCITITAVLLWSCCLWKYAQIFGLKNLVCYYGIPLFIFATYCVLITFLHHTEVNVPWYGDSKWDYVRGQLSSVDRHYGWVHGLIHNIGTHQIHHLFTKIPHYHLEEATQHFRKNFPELVRICDEPILPSYWRMFKKYLDNGTVKKDSDLHVYH</sequence>
<dbReference type="EMBL" id="CAIIXF020000003">
    <property type="protein sequence ID" value="CAH1779825.1"/>
    <property type="molecule type" value="Genomic_DNA"/>
</dbReference>